<keyword evidence="8" id="KW-0472">Membrane</keyword>
<sequence length="449" mass="47940">MVQVTQYDNVGGQSSKEVVANELKSLSNTLKQIHTVSTASSTRLPHVPTELIQYVENGRNPDIYTREFVEVVRRGNQLMRGKLHAYESFRDILAGEMRTALPELRDDVDQVIAATTPAPAPAPAPARGVSNNTTPAAAAAQHPAAAARHSGRLDGDKTESDSYGGLPTPPSFGIDSTPPTPTTPTSQATPSRRGAGRGRGRGRGAKGAGRGTRGAGRSGRGGRRGGAANDENVARSGGNNSGAATRRSSRIESARNAAQQIQNSGLAGVAEELLVRHGAQRQLVGAGAYHKTRMATILGARFAHSAAGLLIDFGLTAAFAAASLFVLGIHGVFHAIAYAFVTPWLALMRVLGTIKLSFIVAGRIMRICGRLLIILLRWATTYRGHRLFFLDPLTMEAMMPSSPVPHVEDEDEAEVEFESDEDEGLFVDEADLETREDEFTEEAPLPVFC</sequence>
<dbReference type="EnsemblFungi" id="EJT72557">
    <property type="protein sequence ID" value="EJT72557"/>
    <property type="gene ID" value="GGTG_09419"/>
</dbReference>
<evidence type="ECO:0000256" key="5">
    <source>
        <dbReference type="ARBA" id="ARBA00023242"/>
    </source>
</evidence>
<feature type="compositionally biased region" description="Low complexity" evidence="7">
    <location>
        <begin position="135"/>
        <end position="147"/>
    </location>
</feature>
<accession>J3P7C6</accession>
<evidence type="ECO:0000256" key="6">
    <source>
        <dbReference type="RuleBase" id="RU364146"/>
    </source>
</evidence>
<keyword evidence="8" id="KW-0812">Transmembrane</keyword>
<feature type="transmembrane region" description="Helical" evidence="8">
    <location>
        <begin position="335"/>
        <end position="361"/>
    </location>
</feature>
<feature type="region of interest" description="Disordered" evidence="7">
    <location>
        <begin position="116"/>
        <end position="256"/>
    </location>
</feature>
<evidence type="ECO:0000256" key="3">
    <source>
        <dbReference type="ARBA" id="ARBA00023015"/>
    </source>
</evidence>
<evidence type="ECO:0000256" key="4">
    <source>
        <dbReference type="ARBA" id="ARBA00023163"/>
    </source>
</evidence>
<dbReference type="VEuPathDB" id="FungiDB:GGTG_09419"/>
<reference evidence="10" key="4">
    <citation type="journal article" date="2015" name="G3 (Bethesda)">
        <title>Genome sequences of three phytopathogenic species of the Magnaporthaceae family of fungi.</title>
        <authorList>
            <person name="Okagaki L.H."/>
            <person name="Nunes C.C."/>
            <person name="Sailsbery J."/>
            <person name="Clay B."/>
            <person name="Brown D."/>
            <person name="John T."/>
            <person name="Oh Y."/>
            <person name="Young N."/>
            <person name="Fitzgerald M."/>
            <person name="Haas B.J."/>
            <person name="Zeng Q."/>
            <person name="Young S."/>
            <person name="Adiconis X."/>
            <person name="Fan L."/>
            <person name="Levin J.Z."/>
            <person name="Mitchell T.K."/>
            <person name="Okubara P.A."/>
            <person name="Farman M.L."/>
            <person name="Kohn L.M."/>
            <person name="Birren B."/>
            <person name="Ma L.-J."/>
            <person name="Dean R.A."/>
        </authorList>
    </citation>
    <scope>NUCLEOTIDE SEQUENCE</scope>
    <source>
        <strain evidence="10">R3-111a-1</strain>
    </source>
</reference>
<dbReference type="AlphaFoldDB" id="J3P7C6"/>
<comment type="subcellular location">
    <subcellularLocation>
        <location evidence="1 6">Nucleus</location>
    </subcellularLocation>
</comment>
<keyword evidence="6" id="KW-0010">Activator</keyword>
<comment type="function">
    <text evidence="6">Component of the Mediator complex, a coactivator involved in the regulated transcription of nearly all RNA polymerase II-dependent genes. Mediator functions as a bridge to convey information from gene-specific regulatory proteins to the basal RNA polymerase II transcription machinery. Mediator is recruited to promoters by direct interactions with regulatory proteins and serves as a scaffold for the assembly of a functional preinitiation complex with RNA polymerase II and the general transcription factors.</text>
</comment>
<evidence type="ECO:0000256" key="1">
    <source>
        <dbReference type="ARBA" id="ARBA00004123"/>
    </source>
</evidence>
<feature type="transmembrane region" description="Helical" evidence="8">
    <location>
        <begin position="309"/>
        <end position="329"/>
    </location>
</feature>
<keyword evidence="11" id="KW-1185">Reference proteome</keyword>
<feature type="compositionally biased region" description="Basic residues" evidence="7">
    <location>
        <begin position="194"/>
        <end position="204"/>
    </location>
</feature>
<evidence type="ECO:0000313" key="9">
    <source>
        <dbReference type="EMBL" id="EJT72557.1"/>
    </source>
</evidence>
<reference evidence="11" key="1">
    <citation type="submission" date="2010-07" db="EMBL/GenBank/DDBJ databases">
        <title>The genome sequence of Gaeumannomyces graminis var. tritici strain R3-111a-1.</title>
        <authorList>
            <consortium name="The Broad Institute Genome Sequencing Platform"/>
            <person name="Ma L.-J."/>
            <person name="Dead R."/>
            <person name="Young S."/>
            <person name="Zeng Q."/>
            <person name="Koehrsen M."/>
            <person name="Alvarado L."/>
            <person name="Berlin A."/>
            <person name="Chapman S.B."/>
            <person name="Chen Z."/>
            <person name="Freedman E."/>
            <person name="Gellesch M."/>
            <person name="Goldberg J."/>
            <person name="Griggs A."/>
            <person name="Gujja S."/>
            <person name="Heilman E.R."/>
            <person name="Heiman D."/>
            <person name="Hepburn T."/>
            <person name="Howarth C."/>
            <person name="Jen D."/>
            <person name="Larson L."/>
            <person name="Mehta T."/>
            <person name="Neiman D."/>
            <person name="Pearson M."/>
            <person name="Roberts A."/>
            <person name="Saif S."/>
            <person name="Shea T."/>
            <person name="Shenoy N."/>
            <person name="Sisk P."/>
            <person name="Stolte C."/>
            <person name="Sykes S."/>
            <person name="Walk T."/>
            <person name="White J."/>
            <person name="Yandava C."/>
            <person name="Haas B."/>
            <person name="Nusbaum C."/>
            <person name="Birren B."/>
        </authorList>
    </citation>
    <scope>NUCLEOTIDE SEQUENCE [LARGE SCALE GENOMIC DNA]</scope>
    <source>
        <strain evidence="11">R3-111a-1</strain>
    </source>
</reference>
<dbReference type="RefSeq" id="XP_009225531.1">
    <property type="nucleotide sequence ID" value="XM_009227267.1"/>
</dbReference>
<evidence type="ECO:0000256" key="7">
    <source>
        <dbReference type="SAM" id="MobiDB-lite"/>
    </source>
</evidence>
<keyword evidence="3 6" id="KW-0805">Transcription regulation</keyword>
<proteinExistence type="inferred from homology"/>
<organism evidence="9">
    <name type="scientific">Gaeumannomyces tritici (strain R3-111a-1)</name>
    <name type="common">Wheat and barley take-all root rot fungus</name>
    <name type="synonym">Gaeumannomyces graminis var. tritici</name>
    <dbReference type="NCBI Taxonomy" id="644352"/>
    <lineage>
        <taxon>Eukaryota</taxon>
        <taxon>Fungi</taxon>
        <taxon>Dikarya</taxon>
        <taxon>Ascomycota</taxon>
        <taxon>Pezizomycotina</taxon>
        <taxon>Sordariomycetes</taxon>
        <taxon>Sordariomycetidae</taxon>
        <taxon>Magnaporthales</taxon>
        <taxon>Magnaporthaceae</taxon>
        <taxon>Gaeumannomyces</taxon>
    </lineage>
</organism>
<comment type="similarity">
    <text evidence="2 6">Belongs to the Mediator complex subunit 10 family.</text>
</comment>
<keyword evidence="5 6" id="KW-0539">Nucleus</keyword>
<feature type="compositionally biased region" description="Basic and acidic residues" evidence="7">
    <location>
        <begin position="151"/>
        <end position="160"/>
    </location>
</feature>
<evidence type="ECO:0000256" key="8">
    <source>
        <dbReference type="SAM" id="Phobius"/>
    </source>
</evidence>
<dbReference type="InterPro" id="IPR019145">
    <property type="entry name" value="Mediator_Med10"/>
</dbReference>
<dbReference type="GeneID" id="20349877"/>
<dbReference type="GO" id="GO:0016592">
    <property type="term" value="C:mediator complex"/>
    <property type="evidence" value="ECO:0007669"/>
    <property type="project" value="InterPro"/>
</dbReference>
<reference evidence="10" key="5">
    <citation type="submission" date="2018-04" db="UniProtKB">
        <authorList>
            <consortium name="EnsemblFungi"/>
        </authorList>
    </citation>
    <scope>IDENTIFICATION</scope>
    <source>
        <strain evidence="10">R3-111a-1</strain>
    </source>
</reference>
<dbReference type="GO" id="GO:0006357">
    <property type="term" value="P:regulation of transcription by RNA polymerase II"/>
    <property type="evidence" value="ECO:0007669"/>
    <property type="project" value="InterPro"/>
</dbReference>
<keyword evidence="8" id="KW-1133">Transmembrane helix</keyword>
<evidence type="ECO:0000256" key="2">
    <source>
        <dbReference type="ARBA" id="ARBA00005389"/>
    </source>
</evidence>
<dbReference type="OrthoDB" id="337270at2759"/>
<protein>
    <recommendedName>
        <fullName evidence="6">Mediator of RNA polymerase II transcription subunit 10</fullName>
    </recommendedName>
    <alternativeName>
        <fullName evidence="6">Mediator complex subunit 10</fullName>
    </alternativeName>
</protein>
<feature type="compositionally biased region" description="Low complexity" evidence="7">
    <location>
        <begin position="183"/>
        <end position="193"/>
    </location>
</feature>
<dbReference type="Pfam" id="PF09748">
    <property type="entry name" value="Med10"/>
    <property type="match status" value="1"/>
</dbReference>
<evidence type="ECO:0000313" key="10">
    <source>
        <dbReference type="EnsemblFungi" id="EJT72557"/>
    </source>
</evidence>
<dbReference type="Proteomes" id="UP000006039">
    <property type="component" value="Unassembled WGS sequence"/>
</dbReference>
<dbReference type="EMBL" id="GL385399">
    <property type="protein sequence ID" value="EJT72557.1"/>
    <property type="molecule type" value="Genomic_DNA"/>
</dbReference>
<gene>
    <name evidence="10" type="primary">20349877</name>
    <name evidence="6" type="synonym">MED10</name>
    <name evidence="9" type="ORF">GGTG_09419</name>
</gene>
<name>J3P7C6_GAET3</name>
<comment type="subunit">
    <text evidence="6">Component of the Mediator complex.</text>
</comment>
<reference evidence="9" key="2">
    <citation type="submission" date="2010-07" db="EMBL/GenBank/DDBJ databases">
        <authorList>
            <consortium name="The Broad Institute Genome Sequencing Platform"/>
            <consortium name="Broad Institute Genome Sequencing Center for Infectious Disease"/>
            <person name="Ma L.-J."/>
            <person name="Dead R."/>
            <person name="Young S."/>
            <person name="Zeng Q."/>
            <person name="Koehrsen M."/>
            <person name="Alvarado L."/>
            <person name="Berlin A."/>
            <person name="Chapman S.B."/>
            <person name="Chen Z."/>
            <person name="Freedman E."/>
            <person name="Gellesch M."/>
            <person name="Goldberg J."/>
            <person name="Griggs A."/>
            <person name="Gujja S."/>
            <person name="Heilman E.R."/>
            <person name="Heiman D."/>
            <person name="Hepburn T."/>
            <person name="Howarth C."/>
            <person name="Jen D."/>
            <person name="Larson L."/>
            <person name="Mehta T."/>
            <person name="Neiman D."/>
            <person name="Pearson M."/>
            <person name="Roberts A."/>
            <person name="Saif S."/>
            <person name="Shea T."/>
            <person name="Shenoy N."/>
            <person name="Sisk P."/>
            <person name="Stolte C."/>
            <person name="Sykes S."/>
            <person name="Walk T."/>
            <person name="White J."/>
            <person name="Yandava C."/>
            <person name="Haas B."/>
            <person name="Nusbaum C."/>
            <person name="Birren B."/>
        </authorList>
    </citation>
    <scope>NUCLEOTIDE SEQUENCE</scope>
    <source>
        <strain evidence="9">R3-111a-1</strain>
    </source>
</reference>
<evidence type="ECO:0000313" key="11">
    <source>
        <dbReference type="Proteomes" id="UP000006039"/>
    </source>
</evidence>
<keyword evidence="4 6" id="KW-0804">Transcription</keyword>
<dbReference type="GO" id="GO:0003712">
    <property type="term" value="F:transcription coregulator activity"/>
    <property type="evidence" value="ECO:0007669"/>
    <property type="project" value="InterPro"/>
</dbReference>
<dbReference type="eggNOG" id="KOG3046">
    <property type="taxonomic scope" value="Eukaryota"/>
</dbReference>
<dbReference type="STRING" id="644352.J3P7C6"/>
<reference evidence="9" key="3">
    <citation type="submission" date="2010-09" db="EMBL/GenBank/DDBJ databases">
        <title>Annotation of Gaeumannomyces graminis var. tritici R3-111a-1.</title>
        <authorList>
            <consortium name="The Broad Institute Genome Sequencing Platform"/>
            <person name="Ma L.-J."/>
            <person name="Dead R."/>
            <person name="Young S.K."/>
            <person name="Zeng Q."/>
            <person name="Gargeya S."/>
            <person name="Fitzgerald M."/>
            <person name="Haas B."/>
            <person name="Abouelleil A."/>
            <person name="Alvarado L."/>
            <person name="Arachchi H.M."/>
            <person name="Berlin A."/>
            <person name="Brown A."/>
            <person name="Chapman S.B."/>
            <person name="Chen Z."/>
            <person name="Dunbar C."/>
            <person name="Freedman E."/>
            <person name="Gearin G."/>
            <person name="Gellesch M."/>
            <person name="Goldberg J."/>
            <person name="Griggs A."/>
            <person name="Gujja S."/>
            <person name="Heiman D."/>
            <person name="Howarth C."/>
            <person name="Larson L."/>
            <person name="Lui A."/>
            <person name="MacDonald P.J.P."/>
            <person name="Mehta T."/>
            <person name="Montmayeur A."/>
            <person name="Murphy C."/>
            <person name="Neiman D."/>
            <person name="Pearson M."/>
            <person name="Priest M."/>
            <person name="Roberts A."/>
            <person name="Saif S."/>
            <person name="Shea T."/>
            <person name="Shenoy N."/>
            <person name="Sisk P."/>
            <person name="Stolte C."/>
            <person name="Sykes S."/>
            <person name="Yandava C."/>
            <person name="Wortman J."/>
            <person name="Nusbaum C."/>
            <person name="Birren B."/>
        </authorList>
    </citation>
    <scope>NUCLEOTIDE SEQUENCE</scope>
    <source>
        <strain evidence="9">R3-111a-1</strain>
    </source>
</reference>
<dbReference type="HOGENOM" id="CLU_609793_0_0_1"/>
<feature type="compositionally biased region" description="Gly residues" evidence="7">
    <location>
        <begin position="205"/>
        <end position="219"/>
    </location>
</feature>